<proteinExistence type="predicted"/>
<protein>
    <submittedName>
        <fullName evidence="1">Uncharacterized protein</fullName>
    </submittedName>
</protein>
<gene>
    <name evidence="1" type="ORF">HNP38_002030</name>
</gene>
<dbReference type="RefSeq" id="WP_184188645.1">
    <property type="nucleotide sequence ID" value="NZ_JACHLE010000002.1"/>
</dbReference>
<evidence type="ECO:0000313" key="1">
    <source>
        <dbReference type="EMBL" id="MBB4806734.1"/>
    </source>
</evidence>
<accession>A0A840KGA5</accession>
<reference evidence="1 2" key="1">
    <citation type="submission" date="2020-08" db="EMBL/GenBank/DDBJ databases">
        <title>Functional genomics of gut bacteria from endangered species of beetles.</title>
        <authorList>
            <person name="Carlos-Shanley C."/>
        </authorList>
    </citation>
    <scope>NUCLEOTIDE SEQUENCE [LARGE SCALE GENOMIC DNA]</scope>
    <source>
        <strain evidence="1 2">S00151</strain>
    </source>
</reference>
<organism evidence="1 2">
    <name type="scientific">Chryseobacterium defluvii</name>
    <dbReference type="NCBI Taxonomy" id="160396"/>
    <lineage>
        <taxon>Bacteria</taxon>
        <taxon>Pseudomonadati</taxon>
        <taxon>Bacteroidota</taxon>
        <taxon>Flavobacteriia</taxon>
        <taxon>Flavobacteriales</taxon>
        <taxon>Weeksellaceae</taxon>
        <taxon>Chryseobacterium group</taxon>
        <taxon>Chryseobacterium</taxon>
    </lineage>
</organism>
<comment type="caution">
    <text evidence="1">The sequence shown here is derived from an EMBL/GenBank/DDBJ whole genome shotgun (WGS) entry which is preliminary data.</text>
</comment>
<dbReference type="EMBL" id="JACHLE010000002">
    <property type="protein sequence ID" value="MBB4806734.1"/>
    <property type="molecule type" value="Genomic_DNA"/>
</dbReference>
<name>A0A840KGA5_9FLAO</name>
<evidence type="ECO:0000313" key="2">
    <source>
        <dbReference type="Proteomes" id="UP000592180"/>
    </source>
</evidence>
<dbReference type="AlphaFoldDB" id="A0A840KGA5"/>
<dbReference type="Proteomes" id="UP000592180">
    <property type="component" value="Unassembled WGS sequence"/>
</dbReference>
<sequence>MDIFHFANNELNARVCNYPYGKKAAFVQNSDTHMYPNEYLMFIIAMKHNIRMTTFINPYDQTVTVRGLKEGICDYDIYFPTDRWKNPVSGTIEIIPDYYGTAWTSAGASIFANAQIGQPKATRAPNHGQELFDISNGSYGYNFSTGIAGTTNLSEFKGLTEYLIQWFEELTGKKPVSFSYRNGQNGGSLLFMPYFLGGRNSDLLQTNLTQEWQDDFGRNNNGIYLGSPQQITSRSSRINQRNSSRVKDMASNLGFGTWAEVLEYAKEEMAEAVNTGGAVNDFIHRNQYSNDTTGRINFDNYLKSIDELPNSGDIWRWSYGEMLQYLFVREIADKISAKVQDNKILIVANKKDKYKSLFTSGIPEALNTEWFKNAFLSVEIDLTGTFLEGKNIKATPGTVYSLGNNKYTIQIPFRNLAWGVFCAELTEAESADYIDLSRPVISNIVRSGNTISFETNKDCIAWLAYYDTTLHASFGGLTGVNSNPEFKKIWSFDISTITNYSNKKFLIAVADKEKQSNVSSEI</sequence>
<keyword evidence="2" id="KW-1185">Reference proteome</keyword>